<gene>
    <name evidence="7" type="primary">fliO</name>
    <name evidence="7" type="ORF">ACFQRG_06140</name>
</gene>
<evidence type="ECO:0000256" key="2">
    <source>
        <dbReference type="ARBA" id="ARBA00022692"/>
    </source>
</evidence>
<evidence type="ECO:0000256" key="5">
    <source>
        <dbReference type="RuleBase" id="RU362064"/>
    </source>
</evidence>
<keyword evidence="8" id="KW-1185">Reference proteome</keyword>
<keyword evidence="3 5" id="KW-1133">Transmembrane helix</keyword>
<dbReference type="Pfam" id="PF04347">
    <property type="entry name" value="FliO"/>
    <property type="match status" value="1"/>
</dbReference>
<dbReference type="RefSeq" id="WP_380964777.1">
    <property type="nucleotide sequence ID" value="NZ_JBHTCO010000004.1"/>
</dbReference>
<sequence length="221" mass="24613">MQKKLLACVMLIVLCFGQAIIAKAETPNDSQTVEEAIKQGQHDVKVKSGNQSNGIKSQADMPAKKANLFVVFLKLIGALAVIIALIYFLYKVLGKKTKAFREYGAIKNIGGVSVGPNRSVQLVRVGGEILVVGVGDNVQLLKEITDESVIRDLLEKTDEPDPVQRNIKKMLDWTVDKAKKDDNYKAAHYDFKKILARQLGAIKRERSKKIKEVIRKDSNHE</sequence>
<comment type="subcellular location">
    <subcellularLocation>
        <location evidence="5">Cell membrane</location>
    </subcellularLocation>
    <subcellularLocation>
        <location evidence="5">Bacterial flagellum basal body</location>
    </subcellularLocation>
</comment>
<comment type="caution">
    <text evidence="7">The sequence shown here is derived from an EMBL/GenBank/DDBJ whole genome shotgun (WGS) entry which is preliminary data.</text>
</comment>
<evidence type="ECO:0000313" key="8">
    <source>
        <dbReference type="Proteomes" id="UP001596505"/>
    </source>
</evidence>
<dbReference type="Proteomes" id="UP001596505">
    <property type="component" value="Unassembled WGS sequence"/>
</dbReference>
<proteinExistence type="inferred from homology"/>
<keyword evidence="7" id="KW-0969">Cilium</keyword>
<evidence type="ECO:0000256" key="4">
    <source>
        <dbReference type="ARBA" id="ARBA00023136"/>
    </source>
</evidence>
<keyword evidence="7" id="KW-0282">Flagellum</keyword>
<protein>
    <recommendedName>
        <fullName evidence="5">Flagellar protein</fullName>
    </recommendedName>
</protein>
<keyword evidence="7" id="KW-0966">Cell projection</keyword>
<keyword evidence="6" id="KW-0732">Signal</keyword>
<organism evidence="7 8">
    <name type="scientific">Scopulibacillus cellulosilyticus</name>
    <dbReference type="NCBI Taxonomy" id="2665665"/>
    <lineage>
        <taxon>Bacteria</taxon>
        <taxon>Bacillati</taxon>
        <taxon>Bacillota</taxon>
        <taxon>Bacilli</taxon>
        <taxon>Bacillales</taxon>
        <taxon>Sporolactobacillaceae</taxon>
        <taxon>Scopulibacillus</taxon>
    </lineage>
</organism>
<keyword evidence="2 5" id="KW-0812">Transmembrane</keyword>
<name>A0ABW2PT18_9BACL</name>
<evidence type="ECO:0000256" key="6">
    <source>
        <dbReference type="SAM" id="SignalP"/>
    </source>
</evidence>
<feature type="chain" id="PRO_5045693277" description="Flagellar protein" evidence="6">
    <location>
        <begin position="25"/>
        <end position="221"/>
    </location>
</feature>
<evidence type="ECO:0000256" key="1">
    <source>
        <dbReference type="ARBA" id="ARBA00022475"/>
    </source>
</evidence>
<feature type="signal peptide" evidence="6">
    <location>
        <begin position="1"/>
        <end position="24"/>
    </location>
</feature>
<keyword evidence="5" id="KW-0975">Bacterial flagellum</keyword>
<evidence type="ECO:0000256" key="3">
    <source>
        <dbReference type="ARBA" id="ARBA00022989"/>
    </source>
</evidence>
<dbReference type="NCBIfam" id="TIGR03500">
    <property type="entry name" value="FliO_TIGR"/>
    <property type="match status" value="1"/>
</dbReference>
<keyword evidence="1 5" id="KW-1003">Cell membrane</keyword>
<reference evidence="8" key="1">
    <citation type="journal article" date="2019" name="Int. J. Syst. Evol. Microbiol.">
        <title>The Global Catalogue of Microorganisms (GCM) 10K type strain sequencing project: providing services to taxonomists for standard genome sequencing and annotation.</title>
        <authorList>
            <consortium name="The Broad Institute Genomics Platform"/>
            <consortium name="The Broad Institute Genome Sequencing Center for Infectious Disease"/>
            <person name="Wu L."/>
            <person name="Ma J."/>
        </authorList>
    </citation>
    <scope>NUCLEOTIDE SEQUENCE [LARGE SCALE GENOMIC DNA]</scope>
    <source>
        <strain evidence="8">CGMCC 1.16305</strain>
    </source>
</reference>
<dbReference type="EMBL" id="JBHTCO010000004">
    <property type="protein sequence ID" value="MFC7392561.1"/>
    <property type="molecule type" value="Genomic_DNA"/>
</dbReference>
<feature type="transmembrane region" description="Helical" evidence="5">
    <location>
        <begin position="68"/>
        <end position="90"/>
    </location>
</feature>
<dbReference type="InterPro" id="IPR022781">
    <property type="entry name" value="Flagellar_biosynth_FliO"/>
</dbReference>
<accession>A0ABW2PT18</accession>
<evidence type="ECO:0000313" key="7">
    <source>
        <dbReference type="EMBL" id="MFC7392561.1"/>
    </source>
</evidence>
<comment type="similarity">
    <text evidence="5">Belongs to the FliO/MopB family.</text>
</comment>
<keyword evidence="4 5" id="KW-0472">Membrane</keyword>